<dbReference type="Pfam" id="PF04294">
    <property type="entry name" value="VanW"/>
    <property type="match status" value="1"/>
</dbReference>
<sequence length="659" mass="72974">MKEQVKQVAGFFMEKKVLFSWRRIWLTVIVIVALFGLFFISLLAYAKSYDQRTLPGLTVGDVPVGGLERGELKELLQEMVDKLISEGVRFTFRGDIDDLVMYPILVSESDSLELIETRIDDEVDWLFNYGKDTDIFSRAFIAFRARVDSQSLSLQHVEVDTKRIHDIVTDYLAPYEAKPADAHIVITQVSPVAYILVSSTAGMVFNYDHIISQITSQWSSLRSPVIAIDATYTEPEISDTDIMNGVLDRLGKVFDGGEISFTYTDSRTKQDSEWTISPSDIAEWLTFVRTDDGIAFGLDASSTMAYIEEHISSVIDVGPQDARFEINDAGKVVEFQGSRPGIGVNIEQTYKNIQSVIIDRTWHDEGVSVVVPVVVEKVEPSLKTGDANDLGITDVLGVGISNFAGSPRNRIANIRNGVQKLNGILVKPGEVFSTIEYTKPYTVEGGYLPELVIKGDEIKPEIGGGLCQIGTTLFRMAMNSGMDITERRNHSLVVSYYNDARNNKPGTDATIYEPAPDFKFKNDTDNYILLQTEMDVNTGELRFTLWGTADGREASYTEPVVHRWIAPGEKKIVETKKLAAGVTECQHAYTGAETSFTYSRTLSDGTKEEEVFSSYYRPLPQICLVGVGEDGVVGSAAEEIISSEDSAAVVESGNEVVVQ</sequence>
<dbReference type="AlphaFoldDB" id="A0A2M6P114"/>
<evidence type="ECO:0000256" key="1">
    <source>
        <dbReference type="SAM" id="Phobius"/>
    </source>
</evidence>
<proteinExistence type="predicted"/>
<evidence type="ECO:0000313" key="3">
    <source>
        <dbReference type="EMBL" id="PIR77100.1"/>
    </source>
</evidence>
<dbReference type="PANTHER" id="PTHR35788:SF1">
    <property type="entry name" value="EXPORTED PROTEIN"/>
    <property type="match status" value="1"/>
</dbReference>
<dbReference type="Proteomes" id="UP000228528">
    <property type="component" value="Unassembled WGS sequence"/>
</dbReference>
<reference evidence="4" key="1">
    <citation type="submission" date="2017-09" db="EMBL/GenBank/DDBJ databases">
        <title>Depth-based differentiation of microbial function through sediment-hosted aquifers and enrichment of novel symbionts in the deep terrestrial subsurface.</title>
        <authorList>
            <person name="Probst A.J."/>
            <person name="Ladd B."/>
            <person name="Jarett J.K."/>
            <person name="Geller-Mcgrath D.E."/>
            <person name="Sieber C.M.K."/>
            <person name="Emerson J.B."/>
            <person name="Anantharaman K."/>
            <person name="Thomas B.C."/>
            <person name="Malmstrom R."/>
            <person name="Stieglmeier M."/>
            <person name="Klingl A."/>
            <person name="Woyke T."/>
            <person name="Ryan C.M."/>
            <person name="Banfield J.F."/>
        </authorList>
    </citation>
    <scope>NUCLEOTIDE SEQUENCE [LARGE SCALE GENOMIC DNA]</scope>
</reference>
<dbReference type="InterPro" id="IPR052913">
    <property type="entry name" value="Glycopeptide_resist_protein"/>
</dbReference>
<keyword evidence="1" id="KW-1133">Transmembrane helix</keyword>
<feature type="domain" description="YoaR-like putative peptidoglycan binding" evidence="2">
    <location>
        <begin position="299"/>
        <end position="358"/>
    </location>
</feature>
<dbReference type="EMBL" id="PFBW01000186">
    <property type="protein sequence ID" value="PIR77100.1"/>
    <property type="molecule type" value="Genomic_DNA"/>
</dbReference>
<evidence type="ECO:0000259" key="2">
    <source>
        <dbReference type="Pfam" id="PF12229"/>
    </source>
</evidence>
<accession>A0A2M6P114</accession>
<evidence type="ECO:0000313" key="4">
    <source>
        <dbReference type="Proteomes" id="UP000228528"/>
    </source>
</evidence>
<keyword evidence="1" id="KW-0472">Membrane</keyword>
<comment type="caution">
    <text evidence="3">The sequence shown here is derived from an EMBL/GenBank/DDBJ whole genome shotgun (WGS) entry which is preliminary data.</text>
</comment>
<name>A0A2M6P114_9BACT</name>
<dbReference type="InterPro" id="IPR022029">
    <property type="entry name" value="YoaR-like_PG-bd"/>
</dbReference>
<organism evidence="3 4">
    <name type="scientific">Candidatus Magasanikbacteria bacterium CG10_big_fil_rev_8_21_14_0_10_38_6</name>
    <dbReference type="NCBI Taxonomy" id="1974647"/>
    <lineage>
        <taxon>Bacteria</taxon>
        <taxon>Candidatus Magasanikiibacteriota</taxon>
    </lineage>
</organism>
<keyword evidence="1" id="KW-0812">Transmembrane</keyword>
<protein>
    <recommendedName>
        <fullName evidence="2">YoaR-like putative peptidoglycan binding domain-containing protein</fullName>
    </recommendedName>
</protein>
<dbReference type="Pfam" id="PF12229">
    <property type="entry name" value="PG_binding_4"/>
    <property type="match status" value="1"/>
</dbReference>
<dbReference type="PANTHER" id="PTHR35788">
    <property type="entry name" value="EXPORTED PROTEIN-RELATED"/>
    <property type="match status" value="1"/>
</dbReference>
<feature type="transmembrane region" description="Helical" evidence="1">
    <location>
        <begin position="24"/>
        <end position="46"/>
    </location>
</feature>
<dbReference type="InterPro" id="IPR007391">
    <property type="entry name" value="Vancomycin_resist_VanW"/>
</dbReference>
<gene>
    <name evidence="3" type="ORF">COU30_04305</name>
</gene>